<dbReference type="GO" id="GO:0005886">
    <property type="term" value="C:plasma membrane"/>
    <property type="evidence" value="ECO:0007669"/>
    <property type="project" value="TreeGrafter"/>
</dbReference>
<dbReference type="Proteomes" id="UP000095094">
    <property type="component" value="Unassembled WGS sequence"/>
</dbReference>
<reference evidence="3" key="1">
    <citation type="submission" date="2016-09" db="EMBL/GenBank/DDBJ databases">
        <authorList>
            <person name="Gulvik C.A."/>
        </authorList>
    </citation>
    <scope>NUCLEOTIDE SEQUENCE [LARGE SCALE GENOMIC DNA]</scope>
    <source>
        <strain evidence="3">LMG 8895</strain>
    </source>
</reference>
<name>A0A1E5GB04_9ENTE</name>
<accession>A0A1E5GB04</accession>
<dbReference type="AlphaFoldDB" id="A0A1E5GB04"/>
<comment type="caution">
    <text evidence="2">The sequence shown here is derived from an EMBL/GenBank/DDBJ whole genome shotgun (WGS) entry which is preliminary data.</text>
</comment>
<keyword evidence="1" id="KW-1133">Transmembrane helix</keyword>
<evidence type="ECO:0000313" key="2">
    <source>
        <dbReference type="EMBL" id="OEG09878.1"/>
    </source>
</evidence>
<dbReference type="OrthoDB" id="5690292at2"/>
<keyword evidence="1" id="KW-0472">Membrane</keyword>
<dbReference type="EMBL" id="MIJY01000044">
    <property type="protein sequence ID" value="OEG09878.1"/>
    <property type="molecule type" value="Genomic_DNA"/>
</dbReference>
<organism evidence="2 3">
    <name type="scientific">Enterococcus termitis</name>
    <dbReference type="NCBI Taxonomy" id="332950"/>
    <lineage>
        <taxon>Bacteria</taxon>
        <taxon>Bacillati</taxon>
        <taxon>Bacillota</taxon>
        <taxon>Bacilli</taxon>
        <taxon>Lactobacillales</taxon>
        <taxon>Enterococcaceae</taxon>
        <taxon>Enterococcus</taxon>
    </lineage>
</organism>
<protein>
    <submittedName>
        <fullName evidence="2">DUF454 domain-containing protein</fullName>
    </submittedName>
</protein>
<dbReference type="InterPro" id="IPR007401">
    <property type="entry name" value="DUF454"/>
</dbReference>
<feature type="transmembrane region" description="Helical" evidence="1">
    <location>
        <begin position="74"/>
        <end position="91"/>
    </location>
</feature>
<evidence type="ECO:0000313" key="3">
    <source>
        <dbReference type="Proteomes" id="UP000095094"/>
    </source>
</evidence>
<dbReference type="PANTHER" id="PTHR35813:SF1">
    <property type="entry name" value="INNER MEMBRANE PROTEIN YBAN"/>
    <property type="match status" value="1"/>
</dbReference>
<gene>
    <name evidence="2" type="ORF">BCR25_10265</name>
</gene>
<dbReference type="RefSeq" id="WP_069664631.1">
    <property type="nucleotide sequence ID" value="NZ_JBHUJJ010000001.1"/>
</dbReference>
<feature type="transmembrane region" description="Helical" evidence="1">
    <location>
        <begin position="97"/>
        <end position="116"/>
    </location>
</feature>
<keyword evidence="1" id="KW-0812">Transmembrane</keyword>
<sequence length="134" mass="15467">MKKWLFIILGALSFGLGTLGIFLPFLPTTVFYLLTGFFWIRSSDRLYQKFVHSEGYQKYVQQALVEKKITTKGMVRMFLMMLVIFLIPGLLVDNLVMRITLTIVYLAHVVGLTWYLKGKKKKIKPVSELGDLND</sequence>
<dbReference type="Pfam" id="PF04304">
    <property type="entry name" value="DUF454"/>
    <property type="match status" value="1"/>
</dbReference>
<proteinExistence type="predicted"/>
<dbReference type="PANTHER" id="PTHR35813">
    <property type="entry name" value="INNER MEMBRANE PROTEIN YBAN"/>
    <property type="match status" value="1"/>
</dbReference>
<keyword evidence="3" id="KW-1185">Reference proteome</keyword>
<feature type="transmembrane region" description="Helical" evidence="1">
    <location>
        <begin position="6"/>
        <end position="39"/>
    </location>
</feature>
<evidence type="ECO:0000256" key="1">
    <source>
        <dbReference type="SAM" id="Phobius"/>
    </source>
</evidence>